<sequence length="200" mass="22849">MRDTFTRIYASGEWGREESRSGFGSNLVQTEVIRGELPRLVRALGVRTFLDVPCGDWFWMSRVDLGVERYVGADVVPWVVERNRERFGAPGREFRVLDLLADPLPQADLVFCRDCLVHFSDADVFRALDAIRASGATWLVTTTFPRWDNWDIDTGGWRPINLTAPPFSLAPPVRLVNEHCTEYHPHFTDKSLGVWRVADL</sequence>
<keyword evidence="2" id="KW-1185">Reference proteome</keyword>
<reference evidence="1" key="1">
    <citation type="submission" date="2022-06" db="EMBL/GenBank/DDBJ databases">
        <title>Genomic Encyclopedia of Archaeal and Bacterial Type Strains, Phase II (KMG-II): from individual species to whole genera.</title>
        <authorList>
            <person name="Goeker M."/>
        </authorList>
    </citation>
    <scope>NUCLEOTIDE SEQUENCE</scope>
    <source>
        <strain evidence="1">DSM 43935</strain>
    </source>
</reference>
<dbReference type="Gene3D" id="3.40.50.150">
    <property type="entry name" value="Vaccinia Virus protein VP39"/>
    <property type="match status" value="1"/>
</dbReference>
<dbReference type="InterPro" id="IPR029063">
    <property type="entry name" value="SAM-dependent_MTases_sf"/>
</dbReference>
<dbReference type="AlphaFoldDB" id="A0AAE3KMP2"/>
<gene>
    <name evidence="1" type="ORF">LX83_004716</name>
</gene>
<evidence type="ECO:0000313" key="2">
    <source>
        <dbReference type="Proteomes" id="UP001206128"/>
    </source>
</evidence>
<proteinExistence type="predicted"/>
<protein>
    <recommendedName>
        <fullName evidence="3">Methyltransferase domain-containing protein</fullName>
    </recommendedName>
</protein>
<name>A0AAE3KMP2_9PSEU</name>
<accession>A0AAE3KMP2</accession>
<dbReference type="Proteomes" id="UP001206128">
    <property type="component" value="Unassembled WGS sequence"/>
</dbReference>
<comment type="caution">
    <text evidence="1">The sequence shown here is derived from an EMBL/GenBank/DDBJ whole genome shotgun (WGS) entry which is preliminary data.</text>
</comment>
<organism evidence="1 2">
    <name type="scientific">Goodfellowiella coeruleoviolacea</name>
    <dbReference type="NCBI Taxonomy" id="334858"/>
    <lineage>
        <taxon>Bacteria</taxon>
        <taxon>Bacillati</taxon>
        <taxon>Actinomycetota</taxon>
        <taxon>Actinomycetes</taxon>
        <taxon>Pseudonocardiales</taxon>
        <taxon>Pseudonocardiaceae</taxon>
        <taxon>Goodfellowiella</taxon>
    </lineage>
</organism>
<evidence type="ECO:0000313" key="1">
    <source>
        <dbReference type="EMBL" id="MCP2167843.1"/>
    </source>
</evidence>
<evidence type="ECO:0008006" key="3">
    <source>
        <dbReference type="Google" id="ProtNLM"/>
    </source>
</evidence>
<dbReference type="EMBL" id="JAMTCK010000011">
    <property type="protein sequence ID" value="MCP2167843.1"/>
    <property type="molecule type" value="Genomic_DNA"/>
</dbReference>
<dbReference type="RefSeq" id="WP_253775111.1">
    <property type="nucleotide sequence ID" value="NZ_JAMTCK010000011.1"/>
</dbReference>
<dbReference type="SUPFAM" id="SSF53335">
    <property type="entry name" value="S-adenosyl-L-methionine-dependent methyltransferases"/>
    <property type="match status" value="1"/>
</dbReference>